<reference evidence="2 3" key="1">
    <citation type="submission" date="2016-10" db="EMBL/GenBank/DDBJ databases">
        <authorList>
            <person name="Cai Z."/>
        </authorList>
    </citation>
    <scope>NUCLEOTIDE SEQUENCE [LARGE SCALE GENOMIC DNA]</scope>
</reference>
<evidence type="ECO:0000313" key="2">
    <source>
        <dbReference type="EMBL" id="SZX70955.1"/>
    </source>
</evidence>
<evidence type="ECO:0000256" key="1">
    <source>
        <dbReference type="SAM" id="SignalP"/>
    </source>
</evidence>
<protein>
    <submittedName>
        <fullName evidence="2">Uncharacterized protein</fullName>
    </submittedName>
</protein>
<feature type="signal peptide" evidence="1">
    <location>
        <begin position="1"/>
        <end position="16"/>
    </location>
</feature>
<feature type="chain" id="PRO_5016763869" evidence="1">
    <location>
        <begin position="17"/>
        <end position="98"/>
    </location>
</feature>
<keyword evidence="1" id="KW-0732">Signal</keyword>
<evidence type="ECO:0000313" key="3">
    <source>
        <dbReference type="Proteomes" id="UP000256970"/>
    </source>
</evidence>
<organism evidence="2 3">
    <name type="scientific">Tetradesmus obliquus</name>
    <name type="common">Green alga</name>
    <name type="synonym">Acutodesmus obliquus</name>
    <dbReference type="NCBI Taxonomy" id="3088"/>
    <lineage>
        <taxon>Eukaryota</taxon>
        <taxon>Viridiplantae</taxon>
        <taxon>Chlorophyta</taxon>
        <taxon>core chlorophytes</taxon>
        <taxon>Chlorophyceae</taxon>
        <taxon>CS clade</taxon>
        <taxon>Sphaeropleales</taxon>
        <taxon>Scenedesmaceae</taxon>
        <taxon>Tetradesmus</taxon>
    </lineage>
</organism>
<dbReference type="AlphaFoldDB" id="A0A383VZS5"/>
<dbReference type="Proteomes" id="UP000256970">
    <property type="component" value="Unassembled WGS sequence"/>
</dbReference>
<proteinExistence type="predicted"/>
<gene>
    <name evidence="2" type="ORF">BQ4739_LOCUS11111</name>
</gene>
<keyword evidence="3" id="KW-1185">Reference proteome</keyword>
<name>A0A383VZS5_TETOB</name>
<dbReference type="EMBL" id="FNXT01001020">
    <property type="protein sequence ID" value="SZX70955.1"/>
    <property type="molecule type" value="Genomic_DNA"/>
</dbReference>
<accession>A0A383VZS5</accession>
<sequence>MGAGLLALTCVGQAELAAWRAAAAAARMSGGAAWQGESSGIGAPGGHTSAAMLGPLHCSVQAAAGGLAAACGVWRTAAPAGGDTTAAGAAAAWYALVA</sequence>